<name>A0ABY5CY24_9GAMM</name>
<dbReference type="PROSITE" id="PS50043">
    <property type="entry name" value="HTH_LUXR_2"/>
    <property type="match status" value="1"/>
</dbReference>
<keyword evidence="1" id="KW-0805">Transcription regulation</keyword>
<keyword evidence="4" id="KW-0804">Transcription</keyword>
<dbReference type="PROSITE" id="PS00622">
    <property type="entry name" value="HTH_LUXR_1"/>
    <property type="match status" value="1"/>
</dbReference>
<dbReference type="CDD" id="cd06170">
    <property type="entry name" value="LuxR_C_like"/>
    <property type="match status" value="1"/>
</dbReference>
<dbReference type="InterPro" id="IPR036388">
    <property type="entry name" value="WH-like_DNA-bd_sf"/>
</dbReference>
<keyword evidence="3" id="KW-0010">Activator</keyword>
<sequence>MRVVIFTDDYYLLYGAKALLRTLGSLKVLGVYTPSGYINSSVEYNADLIVVSFSSMFRVMNLLSIMFEDTNKVMVLADVKTARLLNFNCVKKNIGRQAFIAEMRRLIACNRGRNLSPRELLILALLLKGAPNTGIARMLGISEKTVSQHKVNAMRKLDVKHVCQLI</sequence>
<dbReference type="Proteomes" id="UP001056873">
    <property type="component" value="Chromosome"/>
</dbReference>
<reference evidence="6" key="1">
    <citation type="journal article" date="2022" name="BMC Genomics">
        <title>Genome sequence of the entomopathogenic Serratia entomophila isolate 626 and characterisation of the species specific itaconate degradation pathway.</title>
        <authorList>
            <person name="Vaughan A.L."/>
            <person name="Altermann E."/>
            <person name="Glare T.R."/>
            <person name="Hurst M.R.H."/>
        </authorList>
    </citation>
    <scope>NUCLEOTIDE SEQUENCE</scope>
    <source>
        <strain evidence="6">626</strain>
    </source>
</reference>
<accession>A0ABY5CY24</accession>
<organism evidence="6 7">
    <name type="scientific">Serratia entomophila</name>
    <dbReference type="NCBI Taxonomy" id="42906"/>
    <lineage>
        <taxon>Bacteria</taxon>
        <taxon>Pseudomonadati</taxon>
        <taxon>Pseudomonadota</taxon>
        <taxon>Gammaproteobacteria</taxon>
        <taxon>Enterobacterales</taxon>
        <taxon>Yersiniaceae</taxon>
        <taxon>Serratia</taxon>
    </lineage>
</organism>
<dbReference type="GeneID" id="75022082"/>
<dbReference type="EMBL" id="CP074347">
    <property type="protein sequence ID" value="USV02587.1"/>
    <property type="molecule type" value="Genomic_DNA"/>
</dbReference>
<proteinExistence type="predicted"/>
<evidence type="ECO:0000259" key="5">
    <source>
        <dbReference type="PROSITE" id="PS50043"/>
    </source>
</evidence>
<evidence type="ECO:0000313" key="7">
    <source>
        <dbReference type="Proteomes" id="UP001056873"/>
    </source>
</evidence>
<dbReference type="PANTHER" id="PTHR44688">
    <property type="entry name" value="DNA-BINDING TRANSCRIPTIONAL ACTIVATOR DEVR_DOSR"/>
    <property type="match status" value="1"/>
</dbReference>
<dbReference type="SUPFAM" id="SSF46894">
    <property type="entry name" value="C-terminal effector domain of the bipartite response regulators"/>
    <property type="match status" value="1"/>
</dbReference>
<protein>
    <submittedName>
        <fullName evidence="6">Helix-turn-helix transcriptional regulator</fullName>
    </submittedName>
</protein>
<evidence type="ECO:0000256" key="3">
    <source>
        <dbReference type="ARBA" id="ARBA00023159"/>
    </source>
</evidence>
<dbReference type="InterPro" id="IPR016032">
    <property type="entry name" value="Sig_transdc_resp-reg_C-effctor"/>
</dbReference>
<evidence type="ECO:0000313" key="6">
    <source>
        <dbReference type="EMBL" id="USV02587.1"/>
    </source>
</evidence>
<dbReference type="Gene3D" id="1.10.10.10">
    <property type="entry name" value="Winged helix-like DNA-binding domain superfamily/Winged helix DNA-binding domain"/>
    <property type="match status" value="1"/>
</dbReference>
<dbReference type="InterPro" id="IPR000792">
    <property type="entry name" value="Tscrpt_reg_LuxR_C"/>
</dbReference>
<dbReference type="RefSeq" id="WP_234590406.1">
    <property type="nucleotide sequence ID" value="NZ_CAMIPG010000002.1"/>
</dbReference>
<dbReference type="PANTHER" id="PTHR44688:SF16">
    <property type="entry name" value="DNA-BINDING TRANSCRIPTIONAL ACTIVATOR DEVR_DOSR"/>
    <property type="match status" value="1"/>
</dbReference>
<dbReference type="SMART" id="SM00421">
    <property type="entry name" value="HTH_LUXR"/>
    <property type="match status" value="1"/>
</dbReference>
<dbReference type="PRINTS" id="PR00038">
    <property type="entry name" value="HTHLUXR"/>
</dbReference>
<keyword evidence="7" id="KW-1185">Reference proteome</keyword>
<evidence type="ECO:0000256" key="1">
    <source>
        <dbReference type="ARBA" id="ARBA00023015"/>
    </source>
</evidence>
<keyword evidence="2" id="KW-0238">DNA-binding</keyword>
<feature type="domain" description="HTH luxR-type" evidence="5">
    <location>
        <begin position="108"/>
        <end position="166"/>
    </location>
</feature>
<evidence type="ECO:0000256" key="4">
    <source>
        <dbReference type="ARBA" id="ARBA00023163"/>
    </source>
</evidence>
<gene>
    <name evidence="6" type="ORF">KFQ06_08785</name>
</gene>
<dbReference type="Pfam" id="PF00196">
    <property type="entry name" value="GerE"/>
    <property type="match status" value="1"/>
</dbReference>
<evidence type="ECO:0000256" key="2">
    <source>
        <dbReference type="ARBA" id="ARBA00023125"/>
    </source>
</evidence>